<gene>
    <name evidence="1" type="ORF">B1H20_16815</name>
</gene>
<dbReference type="Proteomes" id="UP000192445">
    <property type="component" value="Chromosome"/>
</dbReference>
<dbReference type="EMBL" id="CP020570">
    <property type="protein sequence ID" value="ARF62864.1"/>
    <property type="molecule type" value="Genomic_DNA"/>
</dbReference>
<dbReference type="OrthoDB" id="3944869at2"/>
<organism evidence="1 2">
    <name type="scientific">Streptomyces violaceoruber</name>
    <dbReference type="NCBI Taxonomy" id="1935"/>
    <lineage>
        <taxon>Bacteria</taxon>
        <taxon>Bacillati</taxon>
        <taxon>Actinomycetota</taxon>
        <taxon>Actinomycetes</taxon>
        <taxon>Kitasatosporales</taxon>
        <taxon>Streptomycetaceae</taxon>
        <taxon>Streptomyces</taxon>
        <taxon>Streptomyces violaceoruber group</taxon>
    </lineage>
</organism>
<dbReference type="RefSeq" id="WP_083192802.1">
    <property type="nucleotide sequence ID" value="NZ_CP020570.1"/>
</dbReference>
<accession>A0A1V0UCA9</accession>
<protein>
    <submittedName>
        <fullName evidence="1">Uncharacterized protein</fullName>
    </submittedName>
</protein>
<dbReference type="AlphaFoldDB" id="A0A1V0UCA9"/>
<dbReference type="STRING" id="1935.B1H20_16815"/>
<reference evidence="1 2" key="1">
    <citation type="submission" date="2017-03" db="EMBL/GenBank/DDBJ databases">
        <title>Complete Genome Sequence of a natural compounds producer, Streptomyces violaceus S21.</title>
        <authorList>
            <person name="Zhong C."/>
            <person name="Zhao Z."/>
            <person name="Fu J."/>
            <person name="Zong G."/>
            <person name="Qin R."/>
            <person name="Cao G."/>
        </authorList>
    </citation>
    <scope>NUCLEOTIDE SEQUENCE [LARGE SCALE GENOMIC DNA]</scope>
    <source>
        <strain evidence="1 2">S21</strain>
    </source>
</reference>
<evidence type="ECO:0000313" key="2">
    <source>
        <dbReference type="Proteomes" id="UP000192445"/>
    </source>
</evidence>
<proteinExistence type="predicted"/>
<evidence type="ECO:0000313" key="1">
    <source>
        <dbReference type="EMBL" id="ARF62864.1"/>
    </source>
</evidence>
<name>A0A1V0UCA9_STRVN</name>
<dbReference type="KEGG" id="svu:B1H20_16815"/>
<sequence>MTNQSVQAPADTARDRLAALLAHHADTIAAALRADARTGLPENRAGVGRAAELLDLHAAHLTEDEETLVVQELLDSILEFEAARPTEHAAHVIAERNCLAMATLFALQWKPNAPMSLRDGIEEILATMPARPELSIPAAPEEPQ</sequence>